<dbReference type="CDD" id="cd00413">
    <property type="entry name" value="Glyco_hydrolase_16"/>
    <property type="match status" value="1"/>
</dbReference>
<evidence type="ECO:0000313" key="6">
    <source>
        <dbReference type="EMBL" id="MDO5971877.1"/>
    </source>
</evidence>
<evidence type="ECO:0000259" key="4">
    <source>
        <dbReference type="PROSITE" id="PS51175"/>
    </source>
</evidence>
<evidence type="ECO:0000256" key="1">
    <source>
        <dbReference type="ARBA" id="ARBA00006865"/>
    </source>
</evidence>
<dbReference type="InterPro" id="IPR005084">
    <property type="entry name" value="CBM6"/>
</dbReference>
<evidence type="ECO:0000256" key="2">
    <source>
        <dbReference type="ARBA" id="ARBA00022729"/>
    </source>
</evidence>
<comment type="caution">
    <text evidence="6">The sequence shown here is derived from an EMBL/GenBank/DDBJ whole genome shotgun (WGS) entry which is preliminary data.</text>
</comment>
<dbReference type="CDD" id="cd04080">
    <property type="entry name" value="CBM6_cellulase-like"/>
    <property type="match status" value="3"/>
</dbReference>
<dbReference type="PROSITE" id="PS51175">
    <property type="entry name" value="CBM6"/>
    <property type="match status" value="3"/>
</dbReference>
<keyword evidence="2 3" id="KW-0732">Signal</keyword>
<dbReference type="SUPFAM" id="SSF49785">
    <property type="entry name" value="Galactose-binding domain-like"/>
    <property type="match status" value="3"/>
</dbReference>
<feature type="signal peptide" evidence="3">
    <location>
        <begin position="1"/>
        <end position="21"/>
    </location>
</feature>
<comment type="similarity">
    <text evidence="1">Belongs to the glycosyl hydrolase 16 family.</text>
</comment>
<dbReference type="PROSITE" id="PS51762">
    <property type="entry name" value="GH16_2"/>
    <property type="match status" value="1"/>
</dbReference>
<dbReference type="InterPro" id="IPR013320">
    <property type="entry name" value="ConA-like_dom_sf"/>
</dbReference>
<feature type="domain" description="CBM6" evidence="4">
    <location>
        <begin position="671"/>
        <end position="806"/>
    </location>
</feature>
<sequence length="916" mass="102333">MLNNKYFLSFLMLLLVFSVDAQIDGDPDIGDLSAPGVFYDKFEASLNEDTWRVEHRIWGQPTYNNLYLHGGVIQENCYTENGNAVMRSLGDYYSGALTSFDGQYNTRMGAAMLTDKRFASGRYETKMKIIQRENIGVLSTAWLYWYDEITENEYPVQYAKAVAAGNIEYENDTETVVKLNSEIDIEVKGVGLSNPIFKNWIGPDERELNEEADGGDTQLPINLNDGEYHVYRWDWHTGGNGEIPRVEYYIDNVLYRTLYEKVPYIAANYTVGNWFAWWAGHDTGIYNPPLFDTDYMYVDWVKITPFYEPNDDWFLAEGQTPYPNWVSHEIPGTIYAVNYDRGGEGVSYHDDTTDNVGDGIRQDEGVDTNTADPINGSLGWMKAGEWVEYTVYVNQSGFYYISFYVTADDETPGTFSLEVDGTDVSGNIDAIDTGSWTDFQSKTINDVELLEGQHVLRVNFIEGGFNWNQMDFELSAPIVIQEPYPVADTRHAIPGTINAIHFDDGGEGISYHDSDNINEGNDTTRNTGVDILDGDNGRGNIGYSATGEWLEYSVNVAQSGNYEVVFRVASNLDNPGSFRLELDETDITGTVNALSTGGWTNFQELTINNISLSEGDHILRFYYVESGFDISEMTFTPEYESGQTPYPSILATKIPGVIRAVDYDNGGAGIAYYDVTAGNASGLTDMPGPRQDEDVDTTFNNDTEDGGAPTIGWGSAGEWVEYTINVTQSGVYSAEVRVASVSETPGTFSIDIDGVDKTGVISAVYTGSYYLFDVVTVDNIDLEEGIHILRFNIVNNGFNWSKLTLQPSDNTNLIYTSKTSSDASLNITTKELEEDNSRIIYKNPIQNKLLNIRLDKTKGSEFDLKVLSLIGSLQFSTKIQSGDYFIDLSKLSSGVYLVLVTNQDNTFKKVEYMVIP</sequence>
<dbReference type="EMBL" id="JAUOEK010000177">
    <property type="protein sequence ID" value="MDO5971877.1"/>
    <property type="molecule type" value="Genomic_DNA"/>
</dbReference>
<proteinExistence type="inferred from homology"/>
<protein>
    <submittedName>
        <fullName evidence="6">Carbohydrate-binding protein</fullName>
    </submittedName>
</protein>
<dbReference type="SMART" id="SM00606">
    <property type="entry name" value="CBD_IV"/>
    <property type="match status" value="3"/>
</dbReference>
<dbReference type="Pfam" id="PF03422">
    <property type="entry name" value="CBM_6"/>
    <property type="match status" value="3"/>
</dbReference>
<dbReference type="Gene3D" id="2.60.120.260">
    <property type="entry name" value="Galactose-binding domain-like"/>
    <property type="match status" value="3"/>
</dbReference>
<gene>
    <name evidence="6" type="ORF">Q4Q35_18905</name>
</gene>
<feature type="chain" id="PRO_5045527300" evidence="3">
    <location>
        <begin position="22"/>
        <end position="916"/>
    </location>
</feature>
<dbReference type="Proteomes" id="UP001176883">
    <property type="component" value="Unassembled WGS sequence"/>
</dbReference>
<dbReference type="Gene3D" id="2.60.120.200">
    <property type="match status" value="1"/>
</dbReference>
<feature type="domain" description="GH16" evidence="5">
    <location>
        <begin position="27"/>
        <end position="309"/>
    </location>
</feature>
<dbReference type="RefSeq" id="WP_303279592.1">
    <property type="nucleotide sequence ID" value="NZ_JAUOEK010000177.1"/>
</dbReference>
<name>A0ABT8WFW3_9FLAO</name>
<dbReference type="PANTHER" id="PTHR40469:SF2">
    <property type="entry name" value="GALACTOSE-BINDING DOMAIN-LIKE SUPERFAMILY PROTEIN"/>
    <property type="match status" value="1"/>
</dbReference>
<dbReference type="NCBIfam" id="TIGR04183">
    <property type="entry name" value="Por_Secre_tail"/>
    <property type="match status" value="1"/>
</dbReference>
<dbReference type="InterPro" id="IPR008979">
    <property type="entry name" value="Galactose-bd-like_sf"/>
</dbReference>
<dbReference type="PANTHER" id="PTHR40469">
    <property type="entry name" value="SECRETED GLYCOSYL HYDROLASE"/>
    <property type="match status" value="1"/>
</dbReference>
<dbReference type="Pfam" id="PF18962">
    <property type="entry name" value="Por_Secre_tail"/>
    <property type="match status" value="1"/>
</dbReference>
<feature type="domain" description="CBM6" evidence="4">
    <location>
        <begin position="510"/>
        <end position="636"/>
    </location>
</feature>
<dbReference type="InterPro" id="IPR000757">
    <property type="entry name" value="Beta-glucanase-like"/>
</dbReference>
<evidence type="ECO:0000259" key="5">
    <source>
        <dbReference type="PROSITE" id="PS51762"/>
    </source>
</evidence>
<feature type="domain" description="CBM6" evidence="4">
    <location>
        <begin position="337"/>
        <end position="473"/>
    </location>
</feature>
<organism evidence="6 7">
    <name type="scientific">Flavivirga aquimarina</name>
    <dbReference type="NCBI Taxonomy" id="2027862"/>
    <lineage>
        <taxon>Bacteria</taxon>
        <taxon>Pseudomonadati</taxon>
        <taxon>Bacteroidota</taxon>
        <taxon>Flavobacteriia</taxon>
        <taxon>Flavobacteriales</taxon>
        <taxon>Flavobacteriaceae</taxon>
        <taxon>Flavivirga</taxon>
    </lineage>
</organism>
<reference evidence="6" key="1">
    <citation type="submission" date="2023-07" db="EMBL/GenBank/DDBJ databases">
        <title>Two novel species in the genus Flavivirga.</title>
        <authorList>
            <person name="Kwon K."/>
        </authorList>
    </citation>
    <scope>NUCLEOTIDE SEQUENCE</scope>
    <source>
        <strain evidence="6">KCTC 52353</strain>
    </source>
</reference>
<dbReference type="InterPro" id="IPR026444">
    <property type="entry name" value="Secre_tail"/>
</dbReference>
<accession>A0ABT8WFW3</accession>
<dbReference type="SUPFAM" id="SSF49899">
    <property type="entry name" value="Concanavalin A-like lectins/glucanases"/>
    <property type="match status" value="1"/>
</dbReference>
<dbReference type="InterPro" id="IPR006584">
    <property type="entry name" value="Cellulose-bd_IV"/>
</dbReference>
<evidence type="ECO:0000313" key="7">
    <source>
        <dbReference type="Proteomes" id="UP001176883"/>
    </source>
</evidence>
<evidence type="ECO:0000256" key="3">
    <source>
        <dbReference type="SAM" id="SignalP"/>
    </source>
</evidence>
<keyword evidence="7" id="KW-1185">Reference proteome</keyword>